<dbReference type="InterPro" id="IPR003765">
    <property type="entry name" value="NO3_reductase_chaperone_NarJ"/>
</dbReference>
<evidence type="ECO:0000313" key="3">
    <source>
        <dbReference type="Proteomes" id="UP000256324"/>
    </source>
</evidence>
<evidence type="ECO:0000313" key="2">
    <source>
        <dbReference type="EMBL" id="REB70282.1"/>
    </source>
</evidence>
<dbReference type="Proteomes" id="UP000256324">
    <property type="component" value="Unassembled WGS sequence"/>
</dbReference>
<name>A0ABX9IAG3_9ACTN</name>
<dbReference type="NCBIfam" id="TIGR00684">
    <property type="entry name" value="narJ"/>
    <property type="match status" value="1"/>
</dbReference>
<dbReference type="SUPFAM" id="SSF89155">
    <property type="entry name" value="TorD-like"/>
    <property type="match status" value="1"/>
</dbReference>
<dbReference type="Pfam" id="PF02613">
    <property type="entry name" value="Nitrate_red_del"/>
    <property type="match status" value="1"/>
</dbReference>
<dbReference type="Gene3D" id="1.10.3480.10">
    <property type="entry name" value="TorD-like"/>
    <property type="match status" value="1"/>
</dbReference>
<accession>A0ABX9IAG3</accession>
<proteinExistence type="predicted"/>
<dbReference type="InterPro" id="IPR036411">
    <property type="entry name" value="TorD-like_sf"/>
</dbReference>
<reference evidence="2 3" key="1">
    <citation type="submission" date="2017-09" db="EMBL/GenBank/DDBJ databases">
        <authorList>
            <person name="Bumgarner R.E."/>
        </authorList>
    </citation>
    <scope>NUCLEOTIDE SEQUENCE [LARGE SCALE GENOMIC DNA]</scope>
    <source>
        <strain evidence="2 3">T34998</strain>
    </source>
</reference>
<keyword evidence="3" id="KW-1185">Reference proteome</keyword>
<dbReference type="EMBL" id="PCZS01000001">
    <property type="protein sequence ID" value="REB70282.1"/>
    <property type="molecule type" value="Genomic_DNA"/>
</dbReference>
<keyword evidence="1" id="KW-0534">Nitrate assimilation</keyword>
<dbReference type="PANTHER" id="PTHR43680:SF2">
    <property type="entry name" value="NITRATE REDUCTASE MOLYBDENUM COFACTOR ASSEMBLY CHAPERONE NARJ"/>
    <property type="match status" value="1"/>
</dbReference>
<protein>
    <submittedName>
        <fullName evidence="2">Nitrate reductase molybdenum cofactor assembly chaperone</fullName>
    </submittedName>
</protein>
<comment type="caution">
    <text evidence="2">The sequence shown here is derived from an EMBL/GenBank/DDBJ whole genome shotgun (WGS) entry which is preliminary data.</text>
</comment>
<gene>
    <name evidence="2" type="primary">narJ</name>
    <name evidence="2" type="ORF">CP880_00185</name>
</gene>
<organism evidence="2 3">
    <name type="scientific">Cutibacterium namnetense</name>
    <dbReference type="NCBI Taxonomy" id="1574624"/>
    <lineage>
        <taxon>Bacteria</taxon>
        <taxon>Bacillati</taxon>
        <taxon>Actinomycetota</taxon>
        <taxon>Actinomycetes</taxon>
        <taxon>Propionibacteriales</taxon>
        <taxon>Propionibacteriaceae</taxon>
        <taxon>Cutibacterium</taxon>
    </lineage>
</organism>
<dbReference type="InterPro" id="IPR020945">
    <property type="entry name" value="DMSO/NO3_reduct_chaperone"/>
</dbReference>
<dbReference type="PANTHER" id="PTHR43680">
    <property type="entry name" value="NITRATE REDUCTASE MOLYBDENUM COFACTOR ASSEMBLY CHAPERONE"/>
    <property type="match status" value="1"/>
</dbReference>
<sequence length="212" mass="23874">MSRINIVLQSASLLLEYPDERLLDRLNLIEAALTEVGATSRFGPLLQHLRGKSLMDLQAFHSQEFDLSRRHVLHLTYWTSGDTRRRGEELAHIKQVYRESGFQVSLNGELPDYLPLMLEYAAVADLKRGCQLLHAHRASLELLRLALKRDQLPHECAVEAVCVELGGPSPQTVEQVKSLVAGPPSETVGMRTVMLPYPSFRRQAGDTHRTEV</sequence>
<dbReference type="RefSeq" id="WP_063811023.1">
    <property type="nucleotide sequence ID" value="NZ_JARJOC010000001.1"/>
</dbReference>
<evidence type="ECO:0000256" key="1">
    <source>
        <dbReference type="ARBA" id="ARBA00023063"/>
    </source>
</evidence>